<dbReference type="EMBL" id="KL197788">
    <property type="protein sequence ID" value="KDQ49345.1"/>
    <property type="molecule type" value="Genomic_DNA"/>
</dbReference>
<sequence>MNDARTEYATVTGSAPPVPRLIQSFDQEITSEPGQQNLLRVSVDDPRIPFTENTLESILLGIDLGENRWWDDPKPTYDADPTEDGESEIDVPLRSTLKESTSESLPGFTSKKKMSQSKRKGKGKKVVVESPQKKLTITIPPAPSVDAGPVSDGTASEAATDFTTADQSDAEGMYNHVLMMKEKAKITAYQASGPISGK</sequence>
<name>A0A067P686_9AGAM</name>
<feature type="compositionally biased region" description="Acidic residues" evidence="1">
    <location>
        <begin position="80"/>
        <end position="89"/>
    </location>
</feature>
<feature type="compositionally biased region" description="Basic residues" evidence="1">
    <location>
        <begin position="110"/>
        <end position="125"/>
    </location>
</feature>
<reference evidence="3" key="1">
    <citation type="journal article" date="2014" name="Proc. Natl. Acad. Sci. U.S.A.">
        <title>Extensive sampling of basidiomycete genomes demonstrates inadequacy of the white-rot/brown-rot paradigm for wood decay fungi.</title>
        <authorList>
            <person name="Riley R."/>
            <person name="Salamov A.A."/>
            <person name="Brown D.W."/>
            <person name="Nagy L.G."/>
            <person name="Floudas D."/>
            <person name="Held B.W."/>
            <person name="Levasseur A."/>
            <person name="Lombard V."/>
            <person name="Morin E."/>
            <person name="Otillar R."/>
            <person name="Lindquist E.A."/>
            <person name="Sun H."/>
            <person name="LaButti K.M."/>
            <person name="Schmutz J."/>
            <person name="Jabbour D."/>
            <person name="Luo H."/>
            <person name="Baker S.E."/>
            <person name="Pisabarro A.G."/>
            <person name="Walton J.D."/>
            <person name="Blanchette R.A."/>
            <person name="Henrissat B."/>
            <person name="Martin F."/>
            <person name="Cullen D."/>
            <person name="Hibbett D.S."/>
            <person name="Grigoriev I.V."/>
        </authorList>
    </citation>
    <scope>NUCLEOTIDE SEQUENCE [LARGE SCALE GENOMIC DNA]</scope>
    <source>
        <strain evidence="3">MUCL 33604</strain>
    </source>
</reference>
<organism evidence="2 3">
    <name type="scientific">Jaapia argillacea MUCL 33604</name>
    <dbReference type="NCBI Taxonomy" id="933084"/>
    <lineage>
        <taxon>Eukaryota</taxon>
        <taxon>Fungi</taxon>
        <taxon>Dikarya</taxon>
        <taxon>Basidiomycota</taxon>
        <taxon>Agaricomycotina</taxon>
        <taxon>Agaricomycetes</taxon>
        <taxon>Agaricomycetidae</taxon>
        <taxon>Jaapiales</taxon>
        <taxon>Jaapiaceae</taxon>
        <taxon>Jaapia</taxon>
    </lineage>
</organism>
<evidence type="ECO:0000313" key="2">
    <source>
        <dbReference type="EMBL" id="KDQ49345.1"/>
    </source>
</evidence>
<evidence type="ECO:0000256" key="1">
    <source>
        <dbReference type="SAM" id="MobiDB-lite"/>
    </source>
</evidence>
<gene>
    <name evidence="2" type="ORF">JAAARDRAFT_200928</name>
</gene>
<dbReference type="HOGENOM" id="CLU_100666_0_0_1"/>
<dbReference type="AlphaFoldDB" id="A0A067P686"/>
<keyword evidence="3" id="KW-1185">Reference proteome</keyword>
<proteinExistence type="predicted"/>
<evidence type="ECO:0000313" key="3">
    <source>
        <dbReference type="Proteomes" id="UP000027265"/>
    </source>
</evidence>
<dbReference type="Proteomes" id="UP000027265">
    <property type="component" value="Unassembled WGS sequence"/>
</dbReference>
<feature type="region of interest" description="Disordered" evidence="1">
    <location>
        <begin position="69"/>
        <end position="168"/>
    </location>
</feature>
<dbReference type="InParanoid" id="A0A067P686"/>
<protein>
    <submittedName>
        <fullName evidence="2">Uncharacterized protein</fullName>
    </submittedName>
</protein>
<accession>A0A067P686</accession>